<gene>
    <name evidence="2" type="ORF">V3390_09220</name>
</gene>
<reference evidence="2 3" key="1">
    <citation type="submission" date="2024-01" db="EMBL/GenBank/DDBJ databases">
        <title>Novel species of the genus Luteimonas isolated from rivers.</title>
        <authorList>
            <person name="Lu H."/>
        </authorList>
    </citation>
    <scope>NUCLEOTIDE SEQUENCE [LARGE SCALE GENOMIC DNA]</scope>
    <source>
        <strain evidence="2 3">FXH3W</strain>
    </source>
</reference>
<keyword evidence="3" id="KW-1185">Reference proteome</keyword>
<protein>
    <recommendedName>
        <fullName evidence="4">Portal protein</fullName>
    </recommendedName>
</protein>
<proteinExistence type="predicted"/>
<feature type="region of interest" description="Disordered" evidence="1">
    <location>
        <begin position="670"/>
        <end position="703"/>
    </location>
</feature>
<evidence type="ECO:0008006" key="4">
    <source>
        <dbReference type="Google" id="ProtNLM"/>
    </source>
</evidence>
<organism evidence="2 3">
    <name type="scientific">Aquilutibacter rugosus</name>
    <dbReference type="NCBI Taxonomy" id="3115820"/>
    <lineage>
        <taxon>Bacteria</taxon>
        <taxon>Pseudomonadati</taxon>
        <taxon>Pseudomonadota</taxon>
        <taxon>Gammaproteobacteria</taxon>
        <taxon>Lysobacterales</taxon>
        <taxon>Lysobacteraceae</taxon>
        <taxon>Aquilutibacter</taxon>
    </lineage>
</organism>
<dbReference type="Pfam" id="PF23899">
    <property type="entry name" value="SU10_portal"/>
    <property type="match status" value="1"/>
</dbReference>
<accession>A0ABU7V0U7</accession>
<feature type="region of interest" description="Disordered" evidence="1">
    <location>
        <begin position="567"/>
        <end position="601"/>
    </location>
</feature>
<dbReference type="EMBL" id="JAZHBO010000002">
    <property type="protein sequence ID" value="MEF2156400.1"/>
    <property type="molecule type" value="Genomic_DNA"/>
</dbReference>
<evidence type="ECO:0000313" key="2">
    <source>
        <dbReference type="EMBL" id="MEF2156400.1"/>
    </source>
</evidence>
<feature type="compositionally biased region" description="Low complexity" evidence="1">
    <location>
        <begin position="574"/>
        <end position="593"/>
    </location>
</feature>
<sequence length="703" mass="78926">MTDKLDDLAIEGAVRSFLDTALGSPGDDIDTLRERNLRFYNAEPVGELAPPDIADRSDFVATDVADTVEWMLPQLIRLFVSSDNAVEFEARRPESAPLAKLATEYVNWLFYTRNDGQEILYDWFKDALLQKVGFLKIWAEEESEDERRTLDGVTQDQVAMMLEDGWEAQDAAQYDDGTLSVTLTKDGRYVCIKAAAVPPAEMRVDINAQWGGEPAAMAHVYQRRRFELEQDGFDLSDVSFDGFRDDYGELGEAMQASGEMHESHRPVEVAETYIKLDRDGDGVAEWLKVETIAGQLAIRDGKPSIEQVDDHPFVWICPIPRPHAFFGDCPADLAILPQKLRTDTIRVLQDNLYLTVNQRTYVNQNADVQIEDLIESRPGGIVRGSGPMSDAIAQIVQPSLAAPAYQFSEWIENWKENRTGFTRYSQGMDASALNKTATGISIVTQKADMRMELIARNFAVGVRKAFAKFLKLAVAHQDREEMIELSGDWVAINPSEFKDQFNVKIRVGLGTGTKEQTMQRAMALLEAQLKAGVPTGIVRPEQIAETIKLLVEANEFKQPERFVDMKPQNAPRPEQMQEMQQQLQQMQQENQQLKAQNESKQGDLQLKAAELELKKQELAGKQYEAEQRLQLGFADSARADAQVEQPEAIAQLAQQVEMLTEIVMQLAQPPQLEMPPEPDALQMEPMEQPEPPQGGFSLGDDAL</sequence>
<dbReference type="RefSeq" id="WP_331704190.1">
    <property type="nucleotide sequence ID" value="NZ_JAZHBO010000002.1"/>
</dbReference>
<comment type="caution">
    <text evidence="2">The sequence shown here is derived from an EMBL/GenBank/DDBJ whole genome shotgun (WGS) entry which is preliminary data.</text>
</comment>
<evidence type="ECO:0000313" key="3">
    <source>
        <dbReference type="Proteomes" id="UP001356170"/>
    </source>
</evidence>
<name>A0ABU7V0U7_9GAMM</name>
<dbReference type="InterPro" id="IPR056909">
    <property type="entry name" value="SU10_portal"/>
</dbReference>
<dbReference type="Proteomes" id="UP001356170">
    <property type="component" value="Unassembled WGS sequence"/>
</dbReference>
<evidence type="ECO:0000256" key="1">
    <source>
        <dbReference type="SAM" id="MobiDB-lite"/>
    </source>
</evidence>